<proteinExistence type="predicted"/>
<sequence>MTDNRTVLVEFSPSGGLFQFAAQLGSALAKHGDEVELWTGPEPEITSAEAGFTIRSVLPTWHPNDNPDHGHLWYLLRRGWRAGQLVLAWLVLGYQLCRRPPRAVLFSQWRFTFEPWFVVIIAKLLSRTVFGIIAHEPLPRSDATDTSKPKEGRLLQASFAAAWREMDVVFVLGPQTRQIVLDHWHPSCDVVVIPHGDSGAMHHGRPPAPVTQTEPVALFFGTWTTYKGIDVLIDAYAMVKSEMPSARLIVAGAISADVDATDLLARAATIGVDARPGYCAMEEVPGLIESARVVVTPYIRASASGVAHLAYTFGRPVIGTTVGDLPAAIEDGVTGLLVPPNDAPQLADAMLRLLQDPELAARLGEAGQTAVQRSWSVAAASISDAVTAAGPRVSPEK</sequence>
<name>A0ACD1FIM2_MYCFR</name>
<evidence type="ECO:0000313" key="2">
    <source>
        <dbReference type="Proteomes" id="UP000825598"/>
    </source>
</evidence>
<organism evidence="1 2">
    <name type="scientific">Mycolicibacterium farcinogenes</name>
    <name type="common">Mycobacterium farcinogenes</name>
    <dbReference type="NCBI Taxonomy" id="1802"/>
    <lineage>
        <taxon>Bacteria</taxon>
        <taxon>Bacillati</taxon>
        <taxon>Actinomycetota</taxon>
        <taxon>Actinomycetes</taxon>
        <taxon>Mycobacteriales</taxon>
        <taxon>Mycobacteriaceae</taxon>
        <taxon>Mycolicibacterium</taxon>
    </lineage>
</organism>
<dbReference type="EMBL" id="CP081673">
    <property type="protein sequence ID" value="QZH66840.1"/>
    <property type="molecule type" value="Genomic_DNA"/>
</dbReference>
<keyword evidence="2" id="KW-1185">Reference proteome</keyword>
<gene>
    <name evidence="1" type="ORF">K6L26_03920</name>
</gene>
<dbReference type="Proteomes" id="UP000825598">
    <property type="component" value="Chromosome"/>
</dbReference>
<evidence type="ECO:0000313" key="1">
    <source>
        <dbReference type="EMBL" id="QZH66840.1"/>
    </source>
</evidence>
<reference evidence="1" key="1">
    <citation type="submission" date="2021-07" db="EMBL/GenBank/DDBJ databases">
        <title>Complete Genome Sequences of Mycobacterium farcinogenes Isolated from Clinical Specimens from Patients in Thailand.</title>
        <authorList>
            <person name="Sodsai P."/>
        </authorList>
    </citation>
    <scope>NUCLEOTIDE SEQUENCE</scope>
    <source>
        <strain evidence="1">BKK/CU-MFGFA-001</strain>
    </source>
</reference>
<protein>
    <submittedName>
        <fullName evidence="1">Glycosyltransferase family 4 protein</fullName>
    </submittedName>
</protein>
<accession>A0ACD1FIM2</accession>